<dbReference type="AlphaFoldDB" id="A0AAU9X6J7"/>
<sequence>MDTHSGILLTKCAQFRDEGQFVDVLLKVGEETFPAHRNVLASYSDYFYAMFADGMKESNQDVIELKDESLSPHVFKVVMDCIYSGDLQINEENVFEVLATADYLQVRNVLQQCCDFLLTEIIQSARFDVQMYRRVWTITDRHSLREVKEAADHKMASVYRDIGDRKEFLSNIDADQLLSLLGRDDLNVPSETFVFKSVMQWIKHKKEERMEVASKVIGAVRLGLVDVKVVIEELEKEEMQRDPEINKHLQMAMKRHCMPDKFSAENDKPRSMKTIFIVITYRANSTVSRPKMAASSEILLLKCAKFRDEGQFIDVRLKVSDDVFTAHRIVLAAISDYFYAMFTNGMKESNQEMIELKDESITSNALKIILDSVYTEDLHVTEENVFDVLAAAFHLQVTSVVQQCSDFLMKEFVQLRLDLQNYRLLCTVADRHGMKDLREAAESKMALKFKDICESEEFLSIVEPDQLVNLLSRDDLSAPSETFVFKSVMQWIKHKKEERMAVAAKVIGAVRLGLVDIRVVIEELDTEEMQRNPEIHRQLHETSLYNNMPSRNSKFAEERTKPRSASQALIAVLPRTQMKYFDFENKTWKTSPASIPSIKSTRCHSAVSVGNTLFVTGETPDGNNSLFRYDTESNAWDMKQHSCGGSIDNLCIMDDYVYVISSDSCQVPQRYNMAKRLWQSISNVDNPSWNLFACNNGVIAYAKVFVLYSNRPDRPAVLQCFDPTKNEWCEKAKTCHPHFGSTLFLVNDKLFIAGGRMGLNNNFPYGSHAPVEVYNENTNTWSVVGQKRIPVNNLNAVEIEGRVYFIINKFPVDSGIRIPPGELYPVPLGEWEDLGKIEQSAVLCYLPLKRECIKTE</sequence>
<dbReference type="InterPro" id="IPR011705">
    <property type="entry name" value="BACK"/>
</dbReference>
<dbReference type="PROSITE" id="PS50097">
    <property type="entry name" value="BTB"/>
    <property type="match status" value="2"/>
</dbReference>
<keyword evidence="2" id="KW-0677">Repeat</keyword>
<dbReference type="PANTHER" id="PTHR45632:SF13">
    <property type="entry name" value="KELCH-LIKE PROTEIN 26"/>
    <property type="match status" value="1"/>
</dbReference>
<dbReference type="Pfam" id="PF00651">
    <property type="entry name" value="BTB"/>
    <property type="match status" value="2"/>
</dbReference>
<evidence type="ECO:0000313" key="4">
    <source>
        <dbReference type="EMBL" id="CAH3138665.1"/>
    </source>
</evidence>
<protein>
    <recommendedName>
        <fullName evidence="3">BTB domain-containing protein</fullName>
    </recommendedName>
</protein>
<keyword evidence="1" id="KW-0880">Kelch repeat</keyword>
<name>A0AAU9X6J7_9CNID</name>
<organism evidence="4 5">
    <name type="scientific">Pocillopora meandrina</name>
    <dbReference type="NCBI Taxonomy" id="46732"/>
    <lineage>
        <taxon>Eukaryota</taxon>
        <taxon>Metazoa</taxon>
        <taxon>Cnidaria</taxon>
        <taxon>Anthozoa</taxon>
        <taxon>Hexacorallia</taxon>
        <taxon>Scleractinia</taxon>
        <taxon>Astrocoeniina</taxon>
        <taxon>Pocilloporidae</taxon>
        <taxon>Pocillopora</taxon>
    </lineage>
</organism>
<dbReference type="Gene3D" id="3.30.710.10">
    <property type="entry name" value="Potassium Channel Kv1.1, Chain A"/>
    <property type="match status" value="2"/>
</dbReference>
<feature type="domain" description="BTB" evidence="3">
    <location>
        <begin position="22"/>
        <end position="91"/>
    </location>
</feature>
<feature type="domain" description="BTB" evidence="3">
    <location>
        <begin position="313"/>
        <end position="382"/>
    </location>
</feature>
<comment type="caution">
    <text evidence="4">The sequence shown here is derived from an EMBL/GenBank/DDBJ whole genome shotgun (WGS) entry which is preliminary data.</text>
</comment>
<dbReference type="SUPFAM" id="SSF54695">
    <property type="entry name" value="POZ domain"/>
    <property type="match status" value="2"/>
</dbReference>
<dbReference type="Gene3D" id="2.120.10.80">
    <property type="entry name" value="Kelch-type beta propeller"/>
    <property type="match status" value="1"/>
</dbReference>
<dbReference type="Pfam" id="PF07707">
    <property type="entry name" value="BACK"/>
    <property type="match status" value="2"/>
</dbReference>
<evidence type="ECO:0000256" key="2">
    <source>
        <dbReference type="ARBA" id="ARBA00022737"/>
    </source>
</evidence>
<dbReference type="InterPro" id="IPR000210">
    <property type="entry name" value="BTB/POZ_dom"/>
</dbReference>
<dbReference type="SMART" id="SM00225">
    <property type="entry name" value="BTB"/>
    <property type="match status" value="2"/>
</dbReference>
<accession>A0AAU9X6J7</accession>
<dbReference type="InterPro" id="IPR011333">
    <property type="entry name" value="SKP1/BTB/POZ_sf"/>
</dbReference>
<dbReference type="PANTHER" id="PTHR45632">
    <property type="entry name" value="LD33804P"/>
    <property type="match status" value="1"/>
</dbReference>
<gene>
    <name evidence="4" type="ORF">PMEA_00018546</name>
</gene>
<dbReference type="Gene3D" id="1.25.40.420">
    <property type="match status" value="2"/>
</dbReference>
<dbReference type="Proteomes" id="UP001159428">
    <property type="component" value="Unassembled WGS sequence"/>
</dbReference>
<evidence type="ECO:0000313" key="5">
    <source>
        <dbReference type="Proteomes" id="UP001159428"/>
    </source>
</evidence>
<dbReference type="SMART" id="SM00875">
    <property type="entry name" value="BACK"/>
    <property type="match status" value="2"/>
</dbReference>
<keyword evidence="5" id="KW-1185">Reference proteome</keyword>
<proteinExistence type="predicted"/>
<dbReference type="SUPFAM" id="SSF117281">
    <property type="entry name" value="Kelch motif"/>
    <property type="match status" value="1"/>
</dbReference>
<evidence type="ECO:0000259" key="3">
    <source>
        <dbReference type="PROSITE" id="PS50097"/>
    </source>
</evidence>
<evidence type="ECO:0000256" key="1">
    <source>
        <dbReference type="ARBA" id="ARBA00022441"/>
    </source>
</evidence>
<dbReference type="InterPro" id="IPR015915">
    <property type="entry name" value="Kelch-typ_b-propeller"/>
</dbReference>
<dbReference type="EMBL" id="CALNXJ010000032">
    <property type="protein sequence ID" value="CAH3138665.1"/>
    <property type="molecule type" value="Genomic_DNA"/>
</dbReference>
<reference evidence="4 5" key="1">
    <citation type="submission" date="2022-05" db="EMBL/GenBank/DDBJ databases">
        <authorList>
            <consortium name="Genoscope - CEA"/>
            <person name="William W."/>
        </authorList>
    </citation>
    <scope>NUCLEOTIDE SEQUENCE [LARGE SCALE GENOMIC DNA]</scope>
</reference>